<evidence type="ECO:0000313" key="7">
    <source>
        <dbReference type="EMBL" id="KAK4278359.1"/>
    </source>
</evidence>
<feature type="region of interest" description="Disordered" evidence="6">
    <location>
        <begin position="406"/>
        <end position="450"/>
    </location>
</feature>
<gene>
    <name evidence="7" type="ORF">QN277_016215</name>
</gene>
<proteinExistence type="inferred from homology"/>
<evidence type="ECO:0000313" key="8">
    <source>
        <dbReference type="Proteomes" id="UP001293593"/>
    </source>
</evidence>
<name>A0AAE1TBQ5_9FABA</name>
<evidence type="ECO:0000256" key="1">
    <source>
        <dbReference type="ARBA" id="ARBA00008956"/>
    </source>
</evidence>
<keyword evidence="4 5" id="KW-0287">Flowering</keyword>
<sequence>MATTLKTISAALKLIDTKKENLKKAYDDLHADSHLLSSFPLSWSEIDSHLTSFQNSLTQRFHLLESLECQGSQPCSSTSPVPTPAQNPNSRTQNPKDPSSSSSRPSSQNQKLSGDPSSSSNPPDQNGANVVPKNFVESSSVVPRFELCALCEEMDGKGLRQYVILHAKEKPAIRAELPGALRCAPDPAALVLDSLDGFCGVTDPRDVEQRKLRRACIVLLEQLRVLSPNIGFKEREQAKMMAAKWKASLRTDGAKTLEALGFLHFVVTYGLLSEVSTDDLVDFIAMAANNDEVPQLCRIFGLTEKIPDLVQRLVDKGKHVLAVKYVFEFSLADTIPPVPILKACVDEANKLAKRLLQEGKSLNEATAREIHALKSVIKVIENHKLESQYPPTILEQQIVRLNMQKSDRKRKIHPQSQSQSQPQQKPQQQKKNQQQQVQNKHPYPRTSAQVGPMTVQNIVSVANSALHQYQQTVVQPTGLLSEQLNSYMSSQAVPYGMVGQTSTISPYTGPSVGPYGLAGVPMGSSGNPTPGGSHLYSEPNLQSGYHDRTTTYSGYGLQQYYQSHHPQ</sequence>
<feature type="compositionally biased region" description="Low complexity" evidence="6">
    <location>
        <begin position="414"/>
        <end position="438"/>
    </location>
</feature>
<dbReference type="Pfam" id="PF07899">
    <property type="entry name" value="Frigida"/>
    <property type="match status" value="1"/>
</dbReference>
<comment type="caution">
    <text evidence="7">The sequence shown here is derived from an EMBL/GenBank/DDBJ whole genome shotgun (WGS) entry which is preliminary data.</text>
</comment>
<dbReference type="PANTHER" id="PTHR31791:SF47">
    <property type="entry name" value="INACTIVE FRIGIDA-LIKE PROTEIN 2"/>
    <property type="match status" value="1"/>
</dbReference>
<evidence type="ECO:0000256" key="6">
    <source>
        <dbReference type="SAM" id="MobiDB-lite"/>
    </source>
</evidence>
<feature type="region of interest" description="Disordered" evidence="6">
    <location>
        <begin position="72"/>
        <end position="131"/>
    </location>
</feature>
<reference evidence="7" key="1">
    <citation type="submission" date="2023-10" db="EMBL/GenBank/DDBJ databases">
        <title>Chromosome-level genome of the transformable northern wattle, Acacia crassicarpa.</title>
        <authorList>
            <person name="Massaro I."/>
            <person name="Sinha N.R."/>
            <person name="Poethig S."/>
            <person name="Leichty A.R."/>
        </authorList>
    </citation>
    <scope>NUCLEOTIDE SEQUENCE</scope>
    <source>
        <strain evidence="7">Acra3RX</strain>
        <tissue evidence="7">Leaf</tissue>
    </source>
</reference>
<dbReference type="EMBL" id="JAWXYG010000003">
    <property type="protein sequence ID" value="KAK4278359.1"/>
    <property type="molecule type" value="Genomic_DNA"/>
</dbReference>
<dbReference type="PANTHER" id="PTHR31791">
    <property type="entry name" value="FRIGIDA-LIKE PROTEIN 3-RELATED"/>
    <property type="match status" value="1"/>
</dbReference>
<dbReference type="GO" id="GO:0009908">
    <property type="term" value="P:flower development"/>
    <property type="evidence" value="ECO:0007669"/>
    <property type="project" value="UniProtKB-KW"/>
</dbReference>
<evidence type="ECO:0000256" key="4">
    <source>
        <dbReference type="ARBA" id="ARBA00023089"/>
    </source>
</evidence>
<dbReference type="InterPro" id="IPR012474">
    <property type="entry name" value="Frigida"/>
</dbReference>
<dbReference type="Proteomes" id="UP001293593">
    <property type="component" value="Unassembled WGS sequence"/>
</dbReference>
<feature type="compositionally biased region" description="Low complexity" evidence="6">
    <location>
        <begin position="98"/>
        <end position="127"/>
    </location>
</feature>
<evidence type="ECO:0000256" key="3">
    <source>
        <dbReference type="ARBA" id="ARBA00022782"/>
    </source>
</evidence>
<protein>
    <recommendedName>
        <fullName evidence="5">FRIGIDA-like protein</fullName>
    </recommendedName>
</protein>
<keyword evidence="3 5" id="KW-0221">Differentiation</keyword>
<feature type="region of interest" description="Disordered" evidence="6">
    <location>
        <begin position="523"/>
        <end position="549"/>
    </location>
</feature>
<organism evidence="7 8">
    <name type="scientific">Acacia crassicarpa</name>
    <name type="common">northern wattle</name>
    <dbReference type="NCBI Taxonomy" id="499986"/>
    <lineage>
        <taxon>Eukaryota</taxon>
        <taxon>Viridiplantae</taxon>
        <taxon>Streptophyta</taxon>
        <taxon>Embryophyta</taxon>
        <taxon>Tracheophyta</taxon>
        <taxon>Spermatophyta</taxon>
        <taxon>Magnoliopsida</taxon>
        <taxon>eudicotyledons</taxon>
        <taxon>Gunneridae</taxon>
        <taxon>Pentapetalae</taxon>
        <taxon>rosids</taxon>
        <taxon>fabids</taxon>
        <taxon>Fabales</taxon>
        <taxon>Fabaceae</taxon>
        <taxon>Caesalpinioideae</taxon>
        <taxon>mimosoid clade</taxon>
        <taxon>Acacieae</taxon>
        <taxon>Acacia</taxon>
    </lineage>
</organism>
<keyword evidence="2 5" id="KW-0217">Developmental protein</keyword>
<keyword evidence="8" id="KW-1185">Reference proteome</keyword>
<comment type="similarity">
    <text evidence="1 5">Belongs to the Frigida family.</text>
</comment>
<dbReference type="GO" id="GO:0030154">
    <property type="term" value="P:cell differentiation"/>
    <property type="evidence" value="ECO:0007669"/>
    <property type="project" value="UniProtKB-KW"/>
</dbReference>
<evidence type="ECO:0000256" key="2">
    <source>
        <dbReference type="ARBA" id="ARBA00022473"/>
    </source>
</evidence>
<evidence type="ECO:0000256" key="5">
    <source>
        <dbReference type="RuleBase" id="RU364012"/>
    </source>
</evidence>
<accession>A0AAE1TBQ5</accession>
<feature type="compositionally biased region" description="Polar residues" evidence="6">
    <location>
        <begin position="72"/>
        <end position="97"/>
    </location>
</feature>
<dbReference type="AlphaFoldDB" id="A0AAE1TBQ5"/>